<gene>
    <name evidence="2" type="ORF">PCOR1329_LOCUS64889</name>
</gene>
<feature type="region of interest" description="Disordered" evidence="1">
    <location>
        <begin position="63"/>
        <end position="105"/>
    </location>
</feature>
<organism evidence="2 3">
    <name type="scientific">Prorocentrum cordatum</name>
    <dbReference type="NCBI Taxonomy" id="2364126"/>
    <lineage>
        <taxon>Eukaryota</taxon>
        <taxon>Sar</taxon>
        <taxon>Alveolata</taxon>
        <taxon>Dinophyceae</taxon>
        <taxon>Prorocentrales</taxon>
        <taxon>Prorocentraceae</taxon>
        <taxon>Prorocentrum</taxon>
    </lineage>
</organism>
<evidence type="ECO:0000313" key="2">
    <source>
        <dbReference type="EMBL" id="CAK0882330.1"/>
    </source>
</evidence>
<keyword evidence="3" id="KW-1185">Reference proteome</keyword>
<evidence type="ECO:0000313" key="3">
    <source>
        <dbReference type="Proteomes" id="UP001189429"/>
    </source>
</evidence>
<reference evidence="2" key="1">
    <citation type="submission" date="2023-10" db="EMBL/GenBank/DDBJ databases">
        <authorList>
            <person name="Chen Y."/>
            <person name="Shah S."/>
            <person name="Dougan E. K."/>
            <person name="Thang M."/>
            <person name="Chan C."/>
        </authorList>
    </citation>
    <scope>NUCLEOTIDE SEQUENCE [LARGE SCALE GENOMIC DNA]</scope>
</reference>
<dbReference type="EMBL" id="CAUYUJ010018284">
    <property type="protein sequence ID" value="CAK0882330.1"/>
    <property type="molecule type" value="Genomic_DNA"/>
</dbReference>
<feature type="compositionally biased region" description="Low complexity" evidence="1">
    <location>
        <begin position="95"/>
        <end position="105"/>
    </location>
</feature>
<name>A0ABN9WBT2_9DINO</name>
<comment type="caution">
    <text evidence="2">The sequence shown here is derived from an EMBL/GenBank/DDBJ whole genome shotgun (WGS) entry which is preliminary data.</text>
</comment>
<feature type="region of interest" description="Disordered" evidence="1">
    <location>
        <begin position="1"/>
        <end position="23"/>
    </location>
</feature>
<dbReference type="Proteomes" id="UP001189429">
    <property type="component" value="Unassembled WGS sequence"/>
</dbReference>
<sequence>MKRRASGLQASDHGDWQEGPSASMSVAPCARMANRRGAQKRHAALLSGSPWEGDCAAAAATLARGRAGEGGSRGRGSRRGRGRGSPEGVTSGNPDGAADDSSSSD</sequence>
<evidence type="ECO:0000256" key="1">
    <source>
        <dbReference type="SAM" id="MobiDB-lite"/>
    </source>
</evidence>
<protein>
    <submittedName>
        <fullName evidence="2">Uncharacterized protein</fullName>
    </submittedName>
</protein>
<accession>A0ABN9WBT2</accession>
<proteinExistence type="predicted"/>